<dbReference type="GO" id="GO:0048311">
    <property type="term" value="P:mitochondrion distribution"/>
    <property type="evidence" value="ECO:0007669"/>
    <property type="project" value="TreeGrafter"/>
</dbReference>
<feature type="coiled-coil region" evidence="4">
    <location>
        <begin position="25"/>
        <end position="52"/>
    </location>
</feature>
<dbReference type="STRING" id="451379.A0A0N5AYI5"/>
<sequence length="575" mass="64815">MLNVEKKEKDLEIAARIGQSLLELNRELKTRNDFLEESLNSSNETIVQLRHELQLRTSLLHAYVENEDELDSHSKESVDGLQCRVKKLENENENLRAEAQHLKKLSSGLEEVERLHISECSRNLDLANEKINHLKFLLSEKGVECAAQNAEVERLMKIVAIQSSREKVLVTENADLREQIDETMLIYDDLSRDYAVLQEKYTEVLSMLHDADEELKNVRRTMSKNCSGSVDSLYDSLASELETSDSGLWSSVNSSRETRKTVEEKKFSCLQLELETARIEENQEDEHVPSICLPGCDAKDGDFEKTPCETQYDLSTPLASLSCPSSLLCCSADTHPSTSKIDIVQDSEDSFCPKAENCVGCSSFNCKAVELLKSSSDDSLESYEGPELGEPGKPGTRDLDFSLRKRGIRQEIEQEYARFRQQRGLSPLKFSFFSVPFPEIKLNTFKCTGMEQLLKWKRMKSKGLADPLGESNSEMVVSRVSYRSLPNPSKTSLLTENAKNSEVGSQRLIQHLSYGMNDSGLFSTSRSFLPRKYDKFSSRYLHIPNSSSLVGSLSSNDSSVKQLKSGIITRMMPSV</sequence>
<dbReference type="GO" id="GO:0005739">
    <property type="term" value="C:mitochondrion"/>
    <property type="evidence" value="ECO:0007669"/>
    <property type="project" value="UniProtKB-SubCell"/>
</dbReference>
<proteinExistence type="predicted"/>
<dbReference type="WBParaSite" id="SMUV_0001002701-mRNA-1">
    <property type="protein sequence ID" value="SMUV_0001002701-mRNA-1"/>
    <property type="gene ID" value="SMUV_0001002701"/>
</dbReference>
<reference evidence="8" key="1">
    <citation type="submission" date="2017-02" db="UniProtKB">
        <authorList>
            <consortium name="WormBaseParasite"/>
        </authorList>
    </citation>
    <scope>IDENTIFICATION</scope>
</reference>
<dbReference type="GO" id="GO:0017022">
    <property type="term" value="F:myosin binding"/>
    <property type="evidence" value="ECO:0007669"/>
    <property type="project" value="TreeGrafter"/>
</dbReference>
<organism evidence="7 8">
    <name type="scientific">Syphacia muris</name>
    <dbReference type="NCBI Taxonomy" id="451379"/>
    <lineage>
        <taxon>Eukaryota</taxon>
        <taxon>Metazoa</taxon>
        <taxon>Ecdysozoa</taxon>
        <taxon>Nematoda</taxon>
        <taxon>Chromadorea</taxon>
        <taxon>Rhabditida</taxon>
        <taxon>Spirurina</taxon>
        <taxon>Oxyuridomorpha</taxon>
        <taxon>Oxyuroidea</taxon>
        <taxon>Oxyuridae</taxon>
        <taxon>Syphacia</taxon>
    </lineage>
</organism>
<dbReference type="SMART" id="SM01424">
    <property type="entry name" value="HAP1_N"/>
    <property type="match status" value="1"/>
</dbReference>
<evidence type="ECO:0000313" key="8">
    <source>
        <dbReference type="WBParaSite" id="SMUV_0001002701-mRNA-1"/>
    </source>
</evidence>
<feature type="coiled-coil region" evidence="4">
    <location>
        <begin position="78"/>
        <end position="112"/>
    </location>
</feature>
<evidence type="ECO:0000256" key="1">
    <source>
        <dbReference type="ARBA" id="ARBA00004173"/>
    </source>
</evidence>
<keyword evidence="2 4" id="KW-0175">Coiled coil</keyword>
<dbReference type="InterPro" id="IPR051946">
    <property type="entry name" value="Intracell_Traff-Reg"/>
</dbReference>
<comment type="subcellular location">
    <subcellularLocation>
        <location evidence="1">Mitochondrion</location>
    </subcellularLocation>
</comment>
<dbReference type="GO" id="GO:0031410">
    <property type="term" value="C:cytoplasmic vesicle"/>
    <property type="evidence" value="ECO:0007669"/>
    <property type="project" value="TreeGrafter"/>
</dbReference>
<dbReference type="PANTHER" id="PTHR15751">
    <property type="entry name" value="TRAFFICKING KINESIN-BINDING PROTEIN"/>
    <property type="match status" value="1"/>
</dbReference>
<dbReference type="GO" id="GO:0006605">
    <property type="term" value="P:protein targeting"/>
    <property type="evidence" value="ECO:0007669"/>
    <property type="project" value="TreeGrafter"/>
</dbReference>
<keyword evidence="3" id="KW-0496">Mitochondrion</keyword>
<evidence type="ECO:0000256" key="2">
    <source>
        <dbReference type="ARBA" id="ARBA00023054"/>
    </source>
</evidence>
<evidence type="ECO:0000256" key="4">
    <source>
        <dbReference type="SAM" id="Coils"/>
    </source>
</evidence>
<evidence type="ECO:0000313" key="7">
    <source>
        <dbReference type="Proteomes" id="UP000046393"/>
    </source>
</evidence>
<evidence type="ECO:0000256" key="3">
    <source>
        <dbReference type="ARBA" id="ARBA00023128"/>
    </source>
</evidence>
<keyword evidence="7" id="KW-1185">Reference proteome</keyword>
<dbReference type="PANTHER" id="PTHR15751:SF12">
    <property type="entry name" value="TRAFFICKING KINESIN-BINDING PROTEIN MILT"/>
    <property type="match status" value="1"/>
</dbReference>
<feature type="compositionally biased region" description="Low complexity" evidence="5">
    <location>
        <begin position="385"/>
        <end position="394"/>
    </location>
</feature>
<dbReference type="Proteomes" id="UP000046393">
    <property type="component" value="Unplaced"/>
</dbReference>
<dbReference type="GO" id="GO:0047496">
    <property type="term" value="P:vesicle transport along microtubule"/>
    <property type="evidence" value="ECO:0007669"/>
    <property type="project" value="TreeGrafter"/>
</dbReference>
<evidence type="ECO:0000256" key="5">
    <source>
        <dbReference type="SAM" id="MobiDB-lite"/>
    </source>
</evidence>
<dbReference type="AlphaFoldDB" id="A0A0N5AYI5"/>
<protein>
    <submittedName>
        <fullName evidence="8">HAP1 N-terminal domain-containing protein</fullName>
    </submittedName>
</protein>
<evidence type="ECO:0000259" key="6">
    <source>
        <dbReference type="SMART" id="SM01424"/>
    </source>
</evidence>
<dbReference type="Pfam" id="PF04849">
    <property type="entry name" value="HAP1_N"/>
    <property type="match status" value="1"/>
</dbReference>
<dbReference type="InterPro" id="IPR006933">
    <property type="entry name" value="HAP1_N"/>
</dbReference>
<feature type="domain" description="HAP1 N-terminal" evidence="6">
    <location>
        <begin position="1"/>
        <end position="221"/>
    </location>
</feature>
<name>A0A0N5AYI5_9BILA</name>
<feature type="region of interest" description="Disordered" evidence="5">
    <location>
        <begin position="377"/>
        <end position="399"/>
    </location>
</feature>
<accession>A0A0N5AYI5</accession>